<feature type="transmembrane region" description="Helical" evidence="1">
    <location>
        <begin position="659"/>
        <end position="679"/>
    </location>
</feature>
<feature type="transmembrane region" description="Helical" evidence="1">
    <location>
        <begin position="218"/>
        <end position="236"/>
    </location>
</feature>
<keyword evidence="3" id="KW-1185">Reference proteome</keyword>
<gene>
    <name evidence="2" type="ORF">DC28_09785</name>
</gene>
<name>A0A098QYK7_9SPIO</name>
<dbReference type="EMBL" id="JNUP01000065">
    <property type="protein sequence ID" value="KGE71572.1"/>
    <property type="molecule type" value="Genomic_DNA"/>
</dbReference>
<accession>A0A098QYK7</accession>
<protein>
    <recommendedName>
        <fullName evidence="4">Membrane transport protein MMPL domain-containing protein</fullName>
    </recommendedName>
</protein>
<dbReference type="AlphaFoldDB" id="A0A098QYK7"/>
<feature type="transmembrane region" description="Helical" evidence="1">
    <location>
        <begin position="719"/>
        <end position="739"/>
    </location>
</feature>
<dbReference type="InterPro" id="IPR050545">
    <property type="entry name" value="Mycobact_MmpL"/>
</dbReference>
<evidence type="ECO:0000313" key="3">
    <source>
        <dbReference type="Proteomes" id="UP000029692"/>
    </source>
</evidence>
<dbReference type="RefSeq" id="WP_037548018.1">
    <property type="nucleotide sequence ID" value="NZ_JNUP01000065.1"/>
</dbReference>
<feature type="transmembrane region" description="Helical" evidence="1">
    <location>
        <begin position="745"/>
        <end position="767"/>
    </location>
</feature>
<dbReference type="STRING" id="1480694.DC28_09785"/>
<keyword evidence="1" id="KW-0812">Transmembrane</keyword>
<dbReference type="PANTHER" id="PTHR33406:SF13">
    <property type="entry name" value="MEMBRANE PROTEIN YDFJ"/>
    <property type="match status" value="1"/>
</dbReference>
<evidence type="ECO:0008006" key="4">
    <source>
        <dbReference type="Google" id="ProtNLM"/>
    </source>
</evidence>
<feature type="transmembrane region" description="Helical" evidence="1">
    <location>
        <begin position="270"/>
        <end position="288"/>
    </location>
</feature>
<feature type="transmembrane region" description="Helical" evidence="1">
    <location>
        <begin position="340"/>
        <end position="361"/>
    </location>
</feature>
<feature type="transmembrane region" description="Helical" evidence="1">
    <location>
        <begin position="308"/>
        <end position="328"/>
    </location>
</feature>
<proteinExistence type="predicted"/>
<dbReference type="Gene3D" id="1.20.1640.10">
    <property type="entry name" value="Multidrug efflux transporter AcrB transmembrane domain"/>
    <property type="match status" value="2"/>
</dbReference>
<reference evidence="2 3" key="1">
    <citation type="submission" date="2014-05" db="EMBL/GenBank/DDBJ databases">
        <title>De novo Genome Sequence of Spirocheata sp.</title>
        <authorList>
            <person name="Shivani Y."/>
            <person name="Subhash Y."/>
            <person name="Tushar L."/>
            <person name="Sasikala C."/>
            <person name="Ramana C.V."/>
        </authorList>
    </citation>
    <scope>NUCLEOTIDE SEQUENCE [LARGE SCALE GENOMIC DNA]</scope>
    <source>
        <strain evidence="2 3">JC230</strain>
    </source>
</reference>
<dbReference type="SUPFAM" id="SSF82866">
    <property type="entry name" value="Multidrug efflux transporter AcrB transmembrane domain"/>
    <property type="match status" value="2"/>
</dbReference>
<comment type="caution">
    <text evidence="2">The sequence shown here is derived from an EMBL/GenBank/DDBJ whole genome shotgun (WGS) entry which is preliminary data.</text>
</comment>
<sequence>MTRSGQLVIITIALAFSVFAAFRIPLLRVGTELLTEEQENPEENTTIVSFRIPKAAVQEAAPSIRKSILALDPQALILDPLEFTDIILQGDTLAEVPVWDSAAGELTPRTLDSPFLRLLFAGKESEGTPGNPASIDGESVYLRSVMNLSPEQGQDLLSLFPPEPYQENQPRLHGRAVPEGYDQPRTHGRAVTEGYDQPRVTSLYHYTHSIESELKQDILTKMLLALPLAVLGGLLVTRRKRILAALGAALVMPAAWTLGIMQLMNLELNAVTATVPFFSLAITGPFLLHRLRAWGLVRRTLRTRALSLDTLGILLSGFTTGTAMLLLILSGNTLLERLGILMAISSALSILGTTLVFPAILNTIPSPAQGLRPAILPWPTDGYEPSRPGRATALSGIRRGLCYAGMAGGVFIIAYLPALGLEPQIITNAIFTRNSPVHKYFLENQRSGLSNGEIVLTVDTKTEGGILSPQFLQSFETLTKTLEANPGISHSDSLIPLLAWITGRYRGIEDRLPQSMEEAGENLELAASNDAGALLQRYTDPQYSLLRLYLTPTQEAGTYHALDNLHQDILAAYQAAGLETEHPPQFEPMLPSEPAPDAWASSTQRVRPAPESVVRVSGYFYELRRYQSAVIQTFLMGIPLLIALMIMLLALITRSARGGILPGISVLVSVLSYTLVSLVSGRGFSLIDCAFLSLLVGVSNDDAIFMVLALKHPDSDHRVVTPILQTTLIFSLLLLPLAFSSIIPLSWAAITGIIALWAATTVTVYILPRIFSIVESPKVGLQ</sequence>
<organism evidence="2 3">
    <name type="scientific">Spirochaeta lutea</name>
    <dbReference type="NCBI Taxonomy" id="1480694"/>
    <lineage>
        <taxon>Bacteria</taxon>
        <taxon>Pseudomonadati</taxon>
        <taxon>Spirochaetota</taxon>
        <taxon>Spirochaetia</taxon>
        <taxon>Spirochaetales</taxon>
        <taxon>Spirochaetaceae</taxon>
        <taxon>Spirochaeta</taxon>
    </lineage>
</organism>
<feature type="transmembrane region" description="Helical" evidence="1">
    <location>
        <begin position="400"/>
        <end position="421"/>
    </location>
</feature>
<evidence type="ECO:0000313" key="2">
    <source>
        <dbReference type="EMBL" id="KGE71572.1"/>
    </source>
</evidence>
<keyword evidence="1" id="KW-1133">Transmembrane helix</keyword>
<dbReference type="PANTHER" id="PTHR33406">
    <property type="entry name" value="MEMBRANE PROTEIN MJ1562-RELATED"/>
    <property type="match status" value="1"/>
</dbReference>
<keyword evidence="1" id="KW-0472">Membrane</keyword>
<feature type="transmembrane region" description="Helical" evidence="1">
    <location>
        <begin position="243"/>
        <end position="264"/>
    </location>
</feature>
<dbReference type="GO" id="GO:0005886">
    <property type="term" value="C:plasma membrane"/>
    <property type="evidence" value="ECO:0007669"/>
    <property type="project" value="TreeGrafter"/>
</dbReference>
<feature type="transmembrane region" description="Helical" evidence="1">
    <location>
        <begin position="629"/>
        <end position="652"/>
    </location>
</feature>
<evidence type="ECO:0000256" key="1">
    <source>
        <dbReference type="SAM" id="Phobius"/>
    </source>
</evidence>
<dbReference type="Proteomes" id="UP000029692">
    <property type="component" value="Unassembled WGS sequence"/>
</dbReference>